<name>A0A2V5JMM8_9MICC</name>
<protein>
    <submittedName>
        <fullName evidence="1">Uncharacterized protein</fullName>
    </submittedName>
</protein>
<evidence type="ECO:0000313" key="2">
    <source>
        <dbReference type="Proteomes" id="UP000247980"/>
    </source>
</evidence>
<comment type="caution">
    <text evidence="1">The sequence shown here is derived from an EMBL/GenBank/DDBJ whole genome shotgun (WGS) entry which is preliminary data.</text>
</comment>
<dbReference type="EMBL" id="QJVC01000003">
    <property type="protein sequence ID" value="PYI39406.1"/>
    <property type="molecule type" value="Genomic_DNA"/>
</dbReference>
<proteinExistence type="predicted"/>
<sequence length="66" mass="6837">MSFRLGTVVHIGVEPARSVGCEASVNDAAPAAIQLRAGKLHAGTHPPGAKAALFLPLRSIVHQVPF</sequence>
<organism evidence="1 2">
    <name type="scientific">Arthrobacter psychrolactophilus</name>
    <dbReference type="NCBI Taxonomy" id="92442"/>
    <lineage>
        <taxon>Bacteria</taxon>
        <taxon>Bacillati</taxon>
        <taxon>Actinomycetota</taxon>
        <taxon>Actinomycetes</taxon>
        <taxon>Micrococcales</taxon>
        <taxon>Micrococcaceae</taxon>
        <taxon>Arthrobacter</taxon>
    </lineage>
</organism>
<evidence type="ECO:0000313" key="1">
    <source>
        <dbReference type="EMBL" id="PYI39406.1"/>
    </source>
</evidence>
<accession>A0A2V5JMM8</accession>
<keyword evidence="2" id="KW-1185">Reference proteome</keyword>
<dbReference type="Proteomes" id="UP000247980">
    <property type="component" value="Unassembled WGS sequence"/>
</dbReference>
<dbReference type="AlphaFoldDB" id="A0A2V5JMM8"/>
<reference evidence="1 2" key="1">
    <citation type="submission" date="2018-05" db="EMBL/GenBank/DDBJ databases">
        <title>Genetic diversity of glacier-inhabiting Cryobacterium bacteria in China and description of Cryobacterium mengkeensis sp. nov. and Arthrobacter glacialis sp. nov.</title>
        <authorList>
            <person name="Liu Q."/>
            <person name="Xin Y.-H."/>
        </authorList>
    </citation>
    <scope>NUCLEOTIDE SEQUENCE [LARGE SCALE GENOMIC DNA]</scope>
    <source>
        <strain evidence="1 2">B7</strain>
    </source>
</reference>
<gene>
    <name evidence="1" type="ORF">CVS30_05460</name>
</gene>